<gene>
    <name evidence="1" type="ORF">J5U23_02227</name>
</gene>
<reference evidence="1" key="1">
    <citation type="journal article" date="2021" name="Environ. Microbiol.">
        <title>New insights into the diversity and evolution of the archaeal mobilome from three complete genomes of Saccharolobus shibatae.</title>
        <authorList>
            <person name="Medvedeva S."/>
            <person name="Brandt D."/>
            <person name="Cvirkaite-Krupovic V."/>
            <person name="Liu Y."/>
            <person name="Severinov K."/>
            <person name="Ishino S."/>
            <person name="Ishino Y."/>
            <person name="Prangishvili D."/>
            <person name="Kalinowski J."/>
            <person name="Krupovic M."/>
        </authorList>
    </citation>
    <scope>NUCLEOTIDE SEQUENCE</scope>
    <source>
        <strain evidence="1">B12</strain>
    </source>
</reference>
<name>A0A8F5BQ08_SACSH</name>
<sequence>MPFRFRKLLQNHELGDVILDSITINGFELERAKKVHERVKLELSELDIRVNL</sequence>
<evidence type="ECO:0000313" key="2">
    <source>
        <dbReference type="Proteomes" id="UP000694018"/>
    </source>
</evidence>
<dbReference type="AlphaFoldDB" id="A0A8F5BQ08"/>
<organism evidence="1 2">
    <name type="scientific">Saccharolobus shibatae (strain ATCC 51178 / DSM 5389 / JCM 8931 / NBRC 15437 / B12)</name>
    <name type="common">Sulfolobus shibatae</name>
    <dbReference type="NCBI Taxonomy" id="523848"/>
    <lineage>
        <taxon>Archaea</taxon>
        <taxon>Thermoproteota</taxon>
        <taxon>Thermoprotei</taxon>
        <taxon>Sulfolobales</taxon>
        <taxon>Sulfolobaceae</taxon>
        <taxon>Saccharolobus</taxon>
    </lineage>
</organism>
<proteinExistence type="predicted"/>
<dbReference type="KEGG" id="sshi:J5U23_02227"/>
<dbReference type="EMBL" id="CP077717">
    <property type="protein sequence ID" value="QXJ29358.1"/>
    <property type="molecule type" value="Genomic_DNA"/>
</dbReference>
<evidence type="ECO:0000313" key="1">
    <source>
        <dbReference type="EMBL" id="QXJ29358.1"/>
    </source>
</evidence>
<dbReference type="Proteomes" id="UP000694018">
    <property type="component" value="Chromosome"/>
</dbReference>
<protein>
    <submittedName>
        <fullName evidence="1">Uncharacterized protein</fullName>
    </submittedName>
</protein>
<accession>A0A8F5BQ08</accession>